<evidence type="ECO:0000313" key="2">
    <source>
        <dbReference type="Proteomes" id="UP000304953"/>
    </source>
</evidence>
<gene>
    <name evidence="1" type="ORF">E5329_26860</name>
</gene>
<protein>
    <submittedName>
        <fullName evidence="1">Virulence protein</fullName>
    </submittedName>
</protein>
<organism evidence="1 2">
    <name type="scientific">Petralouisia muris</name>
    <dbReference type="NCBI Taxonomy" id="3032872"/>
    <lineage>
        <taxon>Bacteria</taxon>
        <taxon>Bacillati</taxon>
        <taxon>Bacillota</taxon>
        <taxon>Clostridia</taxon>
        <taxon>Lachnospirales</taxon>
        <taxon>Lachnospiraceae</taxon>
        <taxon>Petralouisia</taxon>
    </lineage>
</organism>
<reference evidence="1" key="1">
    <citation type="submission" date="2019-04" db="EMBL/GenBank/DDBJ databases">
        <title>Microbes associate with the intestines of laboratory mice.</title>
        <authorList>
            <person name="Navarre W."/>
            <person name="Wong E."/>
            <person name="Huang K."/>
            <person name="Tropini C."/>
            <person name="Ng K."/>
            <person name="Yu B."/>
        </authorList>
    </citation>
    <scope>NUCLEOTIDE SEQUENCE</scope>
    <source>
        <strain evidence="1">NM01_1-7b</strain>
    </source>
</reference>
<keyword evidence="2" id="KW-1185">Reference proteome</keyword>
<evidence type="ECO:0000313" key="1">
    <source>
        <dbReference type="EMBL" id="TGY87305.1"/>
    </source>
</evidence>
<accession>A0AC61RN12</accession>
<comment type="caution">
    <text evidence="1">The sequence shown here is derived from an EMBL/GenBank/DDBJ whole genome shotgun (WGS) entry which is preliminary data.</text>
</comment>
<sequence>MERRFNATGERRKEMVKAISGIVGMKAVYMRMPTCAYAISNFTVSKEGTLAWDERSSEELVEKVLAGLAQAGFTAEPEDSTEEAGAAAEETTEEPATDAPETAAVGETAQAEPQDAGIRLTVSLPRESFTDAALENLHRLVDAKAALIKKALAVESLPVEADEEKVSFPWFADGQDGDAAKAYTHFITALCDMARKQKRVTAKERPADNEKYAFRCFLLRLGFIGEEYKNERKVLLKNLSGNGSFKSGARKGAADNDISE</sequence>
<proteinExistence type="predicted"/>
<dbReference type="EMBL" id="SRYA01000117">
    <property type="protein sequence ID" value="TGY87305.1"/>
    <property type="molecule type" value="Genomic_DNA"/>
</dbReference>
<name>A0AC61RN12_9FIRM</name>
<dbReference type="Proteomes" id="UP000304953">
    <property type="component" value="Unassembled WGS sequence"/>
</dbReference>